<evidence type="ECO:0000256" key="2">
    <source>
        <dbReference type="ARBA" id="ARBA00006175"/>
    </source>
</evidence>
<dbReference type="PANTHER" id="PTHR43829">
    <property type="entry name" value="AQUAPORIN OR AQUAGLYCEROPORIN RELATED"/>
    <property type="match status" value="1"/>
</dbReference>
<keyword evidence="3 10" id="KW-0813">Transport</keyword>
<dbReference type="SUPFAM" id="SSF81338">
    <property type="entry name" value="Aquaporin-like"/>
    <property type="match status" value="1"/>
</dbReference>
<evidence type="ECO:0000313" key="13">
    <source>
        <dbReference type="Proteomes" id="UP001591681"/>
    </source>
</evidence>
<keyword evidence="4 10" id="KW-0812">Transmembrane</keyword>
<dbReference type="InterPro" id="IPR023271">
    <property type="entry name" value="Aquaporin-like"/>
</dbReference>
<dbReference type="AlphaFoldDB" id="A0ABD1JDQ0"/>
<dbReference type="NCBIfam" id="TIGR00861">
    <property type="entry name" value="MIP"/>
    <property type="match status" value="1"/>
</dbReference>
<keyword evidence="5 11" id="KW-1133">Transmembrane helix</keyword>
<evidence type="ECO:0000256" key="1">
    <source>
        <dbReference type="ARBA" id="ARBA00004141"/>
    </source>
</evidence>
<evidence type="ECO:0000256" key="4">
    <source>
        <dbReference type="ARBA" id="ARBA00022692"/>
    </source>
</evidence>
<evidence type="ECO:0000256" key="9">
    <source>
        <dbReference type="ARBA" id="ARBA00049405"/>
    </source>
</evidence>
<sequence>MKQVRRALIVKNELVRQCMGEILGTFILLLFGCAAAAQVKTSRETKGQYLSANIAFSVGVMAAMYLCKGVSGAQLNPAVSFGLCVMGKHQWWKLPLYTVFQTLGSFLGAATVYALYYDAIMDYTQGVLTVTGPHSTAHIFSTYPSNYLSIWNGFVDQVIGTAVLLVCVLALGDRRNWATPPEMEPVMVGLVIWAIGLCMGSNCGYPLNPARDIGPRVFTYLAGWGSEVFSAGNGWFWVPLVAPFLGALVGTALYYVFVEMHHPPLEQPVNEEALSWQQDAKAGCA</sequence>
<evidence type="ECO:0000313" key="12">
    <source>
        <dbReference type="EMBL" id="KAL2084186.1"/>
    </source>
</evidence>
<dbReference type="GO" id="GO:0055085">
    <property type="term" value="P:transmembrane transport"/>
    <property type="evidence" value="ECO:0007669"/>
    <property type="project" value="UniProtKB-ARBA"/>
</dbReference>
<dbReference type="InterPro" id="IPR026252">
    <property type="entry name" value="Aquaporin_10"/>
</dbReference>
<evidence type="ECO:0000256" key="6">
    <source>
        <dbReference type="ARBA" id="ARBA00023136"/>
    </source>
</evidence>
<protein>
    <submittedName>
        <fullName evidence="12">Uncharacterized protein</fullName>
    </submittedName>
</protein>
<evidence type="ECO:0000256" key="5">
    <source>
        <dbReference type="ARBA" id="ARBA00022989"/>
    </source>
</evidence>
<gene>
    <name evidence="12" type="ORF">ACEWY4_019704</name>
</gene>
<dbReference type="InterPro" id="IPR050363">
    <property type="entry name" value="MIP/Aquaporin"/>
</dbReference>
<comment type="similarity">
    <text evidence="2 10">Belongs to the MIP/aquaporin (TC 1.A.8) family.</text>
</comment>
<dbReference type="PRINTS" id="PR02022">
    <property type="entry name" value="AQUAPORIN10M"/>
</dbReference>
<comment type="caution">
    <text evidence="12">The sequence shown here is derived from an EMBL/GenBank/DDBJ whole genome shotgun (WGS) entry which is preliminary data.</text>
</comment>
<feature type="transmembrane region" description="Helical" evidence="11">
    <location>
        <begin position="96"/>
        <end position="116"/>
    </location>
</feature>
<dbReference type="PRINTS" id="PR00783">
    <property type="entry name" value="MINTRINSICP"/>
</dbReference>
<dbReference type="Proteomes" id="UP001591681">
    <property type="component" value="Unassembled WGS sequence"/>
</dbReference>
<name>A0ABD1JDQ0_9TELE</name>
<feature type="transmembrane region" description="Helical" evidence="11">
    <location>
        <begin position="47"/>
        <end position="67"/>
    </location>
</feature>
<dbReference type="InterPro" id="IPR022357">
    <property type="entry name" value="MIP_CS"/>
</dbReference>
<dbReference type="PROSITE" id="PS00221">
    <property type="entry name" value="MIP"/>
    <property type="match status" value="1"/>
</dbReference>
<dbReference type="InterPro" id="IPR000425">
    <property type="entry name" value="MIP"/>
</dbReference>
<accession>A0ABD1JDQ0</accession>
<keyword evidence="6 11" id="KW-0472">Membrane</keyword>
<dbReference type="CDD" id="cd00333">
    <property type="entry name" value="MIP"/>
    <property type="match status" value="1"/>
</dbReference>
<keyword evidence="13" id="KW-1185">Reference proteome</keyword>
<comment type="subcellular location">
    <subcellularLocation>
        <location evidence="1">Membrane</location>
        <topology evidence="1">Multi-pass membrane protein</topology>
    </subcellularLocation>
</comment>
<evidence type="ECO:0000256" key="8">
    <source>
        <dbReference type="ARBA" id="ARBA00034651"/>
    </source>
</evidence>
<evidence type="ECO:0000256" key="11">
    <source>
        <dbReference type="SAM" id="Phobius"/>
    </source>
</evidence>
<dbReference type="Pfam" id="PF00230">
    <property type="entry name" value="MIP"/>
    <property type="match status" value="1"/>
</dbReference>
<feature type="transmembrane region" description="Helical" evidence="11">
    <location>
        <begin position="150"/>
        <end position="172"/>
    </location>
</feature>
<evidence type="ECO:0000256" key="3">
    <source>
        <dbReference type="ARBA" id="ARBA00022448"/>
    </source>
</evidence>
<feature type="transmembrane region" description="Helical" evidence="11">
    <location>
        <begin position="184"/>
        <end position="207"/>
    </location>
</feature>
<dbReference type="PANTHER" id="PTHR43829:SF20">
    <property type="entry name" value="AQUAPORIN 10"/>
    <property type="match status" value="1"/>
</dbReference>
<feature type="transmembrane region" description="Helical" evidence="11">
    <location>
        <begin position="234"/>
        <end position="257"/>
    </location>
</feature>
<dbReference type="Gene3D" id="1.20.1080.10">
    <property type="entry name" value="Glycerol uptake facilitator protein"/>
    <property type="match status" value="1"/>
</dbReference>
<reference evidence="12 13" key="1">
    <citation type="submission" date="2024-09" db="EMBL/GenBank/DDBJ databases">
        <title>A chromosome-level genome assembly of Gray's grenadier anchovy, Coilia grayii.</title>
        <authorList>
            <person name="Fu Z."/>
        </authorList>
    </citation>
    <scope>NUCLEOTIDE SEQUENCE [LARGE SCALE GENOMIC DNA]</scope>
    <source>
        <strain evidence="12">G4</strain>
        <tissue evidence="12">Muscle</tissue>
    </source>
</reference>
<comment type="catalytic activity">
    <reaction evidence="7">
        <text>urea(in) = urea(out)</text>
        <dbReference type="Rhea" id="RHEA:32799"/>
        <dbReference type="ChEBI" id="CHEBI:16199"/>
    </reaction>
</comment>
<proteinExistence type="inferred from homology"/>
<evidence type="ECO:0000256" key="7">
    <source>
        <dbReference type="ARBA" id="ARBA00033993"/>
    </source>
</evidence>
<evidence type="ECO:0000256" key="10">
    <source>
        <dbReference type="RuleBase" id="RU000477"/>
    </source>
</evidence>
<dbReference type="EMBL" id="JBHFQA010000017">
    <property type="protein sequence ID" value="KAL2084186.1"/>
    <property type="molecule type" value="Genomic_DNA"/>
</dbReference>
<comment type="catalytic activity">
    <reaction evidence="8">
        <text>H2O(in) = H2O(out)</text>
        <dbReference type="Rhea" id="RHEA:29667"/>
        <dbReference type="ChEBI" id="CHEBI:15377"/>
    </reaction>
</comment>
<comment type="catalytic activity">
    <reaction evidence="9">
        <text>glycerol(in) = glycerol(out)</text>
        <dbReference type="Rhea" id="RHEA:29675"/>
        <dbReference type="ChEBI" id="CHEBI:17754"/>
    </reaction>
</comment>
<organism evidence="12 13">
    <name type="scientific">Coilia grayii</name>
    <name type="common">Gray's grenadier anchovy</name>
    <dbReference type="NCBI Taxonomy" id="363190"/>
    <lineage>
        <taxon>Eukaryota</taxon>
        <taxon>Metazoa</taxon>
        <taxon>Chordata</taxon>
        <taxon>Craniata</taxon>
        <taxon>Vertebrata</taxon>
        <taxon>Euteleostomi</taxon>
        <taxon>Actinopterygii</taxon>
        <taxon>Neopterygii</taxon>
        <taxon>Teleostei</taxon>
        <taxon>Clupei</taxon>
        <taxon>Clupeiformes</taxon>
        <taxon>Clupeoidei</taxon>
        <taxon>Engraulidae</taxon>
        <taxon>Coilinae</taxon>
        <taxon>Coilia</taxon>
    </lineage>
</organism>
<dbReference type="GO" id="GO:0005886">
    <property type="term" value="C:plasma membrane"/>
    <property type="evidence" value="ECO:0007669"/>
    <property type="project" value="UniProtKB-ARBA"/>
</dbReference>
<dbReference type="FunFam" id="1.20.1080.10:FF:000005">
    <property type="entry name" value="Aquaporin 3"/>
    <property type="match status" value="1"/>
</dbReference>
<dbReference type="PROSITE" id="PS51257">
    <property type="entry name" value="PROKAR_LIPOPROTEIN"/>
    <property type="match status" value="1"/>
</dbReference>